<dbReference type="InterPro" id="IPR029068">
    <property type="entry name" value="Glyas_Bleomycin-R_OHBP_Dase"/>
</dbReference>
<dbReference type="EMBL" id="JAVRRG010000334">
    <property type="protein sequence ID" value="KAK5072285.1"/>
    <property type="molecule type" value="Genomic_DNA"/>
</dbReference>
<evidence type="ECO:0008006" key="3">
    <source>
        <dbReference type="Google" id="ProtNLM"/>
    </source>
</evidence>
<name>A0ABR0JUK8_9EURO</name>
<dbReference type="Gene3D" id="3.10.180.10">
    <property type="entry name" value="2,3-Dihydroxybiphenyl 1,2-Dioxygenase, domain 1"/>
    <property type="match status" value="1"/>
</dbReference>
<organism evidence="1 2">
    <name type="scientific">Lithohypha guttulata</name>
    <dbReference type="NCBI Taxonomy" id="1690604"/>
    <lineage>
        <taxon>Eukaryota</taxon>
        <taxon>Fungi</taxon>
        <taxon>Dikarya</taxon>
        <taxon>Ascomycota</taxon>
        <taxon>Pezizomycotina</taxon>
        <taxon>Eurotiomycetes</taxon>
        <taxon>Chaetothyriomycetidae</taxon>
        <taxon>Chaetothyriales</taxon>
        <taxon>Trichomeriaceae</taxon>
        <taxon>Lithohypha</taxon>
    </lineage>
</organism>
<accession>A0ABR0JUK8</accession>
<comment type="caution">
    <text evidence="1">The sequence shown here is derived from an EMBL/GenBank/DDBJ whole genome shotgun (WGS) entry which is preliminary data.</text>
</comment>
<gene>
    <name evidence="1" type="ORF">LTR24_010472</name>
</gene>
<dbReference type="SUPFAM" id="SSF54593">
    <property type="entry name" value="Glyoxalase/Bleomycin resistance protein/Dihydroxybiphenyl dioxygenase"/>
    <property type="match status" value="1"/>
</dbReference>
<reference evidence="1 2" key="1">
    <citation type="submission" date="2023-08" db="EMBL/GenBank/DDBJ databases">
        <title>Black Yeasts Isolated from many extreme environments.</title>
        <authorList>
            <person name="Coleine C."/>
            <person name="Stajich J.E."/>
            <person name="Selbmann L."/>
        </authorList>
    </citation>
    <scope>NUCLEOTIDE SEQUENCE [LARGE SCALE GENOMIC DNA]</scope>
    <source>
        <strain evidence="1 2">CCFEE 5885</strain>
    </source>
</reference>
<protein>
    <recommendedName>
        <fullName evidence="3">VOC domain-containing protein</fullName>
    </recommendedName>
</protein>
<evidence type="ECO:0000313" key="2">
    <source>
        <dbReference type="Proteomes" id="UP001345013"/>
    </source>
</evidence>
<dbReference type="Pfam" id="PF13669">
    <property type="entry name" value="Glyoxalase_4"/>
    <property type="match status" value="1"/>
</dbReference>
<keyword evidence="2" id="KW-1185">Reference proteome</keyword>
<sequence>MHQTINGLRPLGIGSFTIHRFNSETVSNRHLYGQAADFELLVGFAEHNGLVFEIMQPVNGTDSLMAAWLEANGNQAGVQHIAFDMGDLPMDRRIAQMKERGFEVAMEGVWKGKQGQCRFTFFDTLLKGAGTCFETIEFSDDWEEPEGEICPNVEEESTNGKQ</sequence>
<evidence type="ECO:0000313" key="1">
    <source>
        <dbReference type="EMBL" id="KAK5072285.1"/>
    </source>
</evidence>
<proteinExistence type="predicted"/>
<dbReference type="Proteomes" id="UP001345013">
    <property type="component" value="Unassembled WGS sequence"/>
</dbReference>